<dbReference type="InterPro" id="IPR029069">
    <property type="entry name" value="HotDog_dom_sf"/>
</dbReference>
<keyword evidence="3" id="KW-1185">Reference proteome</keyword>
<evidence type="ECO:0000313" key="3">
    <source>
        <dbReference type="Proteomes" id="UP001597012"/>
    </source>
</evidence>
<dbReference type="EMBL" id="JBHTHY010000006">
    <property type="protein sequence ID" value="MFD0797603.1"/>
    <property type="molecule type" value="Genomic_DNA"/>
</dbReference>
<name>A0ABW3B301_9FLAO</name>
<organism evidence="2 3">
    <name type="scientific">Maribacter chungangensis</name>
    <dbReference type="NCBI Taxonomy" id="1069117"/>
    <lineage>
        <taxon>Bacteria</taxon>
        <taxon>Pseudomonadati</taxon>
        <taxon>Bacteroidota</taxon>
        <taxon>Flavobacteriia</taxon>
        <taxon>Flavobacteriales</taxon>
        <taxon>Flavobacteriaceae</taxon>
        <taxon>Maribacter</taxon>
    </lineage>
</organism>
<dbReference type="Gene3D" id="3.10.129.10">
    <property type="entry name" value="Hotdog Thioesterase"/>
    <property type="match status" value="1"/>
</dbReference>
<dbReference type="InterPro" id="IPR013114">
    <property type="entry name" value="FabA_FabZ"/>
</dbReference>
<dbReference type="SUPFAM" id="SSF54637">
    <property type="entry name" value="Thioesterase/thiol ester dehydrase-isomerase"/>
    <property type="match status" value="1"/>
</dbReference>
<dbReference type="PANTHER" id="PTHR30272:SF1">
    <property type="entry name" value="3-HYDROXYACYL-[ACYL-CARRIER-PROTEIN] DEHYDRATASE"/>
    <property type="match status" value="1"/>
</dbReference>
<keyword evidence="1 2" id="KW-0456">Lyase</keyword>
<dbReference type="EC" id="4.2.1.-" evidence="2"/>
<dbReference type="Pfam" id="PF07977">
    <property type="entry name" value="FabA"/>
    <property type="match status" value="1"/>
</dbReference>
<evidence type="ECO:0000256" key="1">
    <source>
        <dbReference type="ARBA" id="ARBA00023239"/>
    </source>
</evidence>
<dbReference type="CDD" id="cd00493">
    <property type="entry name" value="FabA_FabZ"/>
    <property type="match status" value="1"/>
</dbReference>
<reference evidence="3" key="1">
    <citation type="journal article" date="2019" name="Int. J. Syst. Evol. Microbiol.">
        <title>The Global Catalogue of Microorganisms (GCM) 10K type strain sequencing project: providing services to taxonomists for standard genome sequencing and annotation.</title>
        <authorList>
            <consortium name="The Broad Institute Genomics Platform"/>
            <consortium name="The Broad Institute Genome Sequencing Center for Infectious Disease"/>
            <person name="Wu L."/>
            <person name="Ma J."/>
        </authorList>
    </citation>
    <scope>NUCLEOTIDE SEQUENCE [LARGE SCALE GENOMIC DNA]</scope>
    <source>
        <strain evidence="3">CCUG 61948</strain>
    </source>
</reference>
<sequence length="148" mass="16646">MRTKDILDLMPYTKPFLFVDKLLRVDDSGAEGIFTFDAGLDFFKGHFKGNPITPGVLLTECCAQIGLVCLGIHLLKDQQETTGVKIGMSSSQMDFLKPVLPNEKVRVVSKKIYFRFQKLKCEVRMYNSKEELVCKGTLAGMLKSDSNE</sequence>
<dbReference type="Proteomes" id="UP001597012">
    <property type="component" value="Unassembled WGS sequence"/>
</dbReference>
<protein>
    <submittedName>
        <fullName evidence="2">3-hydroxyacyl-ACP dehydratase FabZ family protein</fullName>
        <ecNumber evidence="2">4.2.1.-</ecNumber>
    </submittedName>
</protein>
<gene>
    <name evidence="2" type="ORF">ACFQZJ_09035</name>
</gene>
<dbReference type="PANTHER" id="PTHR30272">
    <property type="entry name" value="3-HYDROXYACYL-[ACYL-CARRIER-PROTEIN] DEHYDRATASE"/>
    <property type="match status" value="1"/>
</dbReference>
<accession>A0ABW3B301</accession>
<dbReference type="RefSeq" id="WP_379934009.1">
    <property type="nucleotide sequence ID" value="NZ_JBHTHY010000006.1"/>
</dbReference>
<comment type="caution">
    <text evidence="2">The sequence shown here is derived from an EMBL/GenBank/DDBJ whole genome shotgun (WGS) entry which is preliminary data.</text>
</comment>
<evidence type="ECO:0000313" key="2">
    <source>
        <dbReference type="EMBL" id="MFD0797603.1"/>
    </source>
</evidence>
<dbReference type="GO" id="GO:0016829">
    <property type="term" value="F:lyase activity"/>
    <property type="evidence" value="ECO:0007669"/>
    <property type="project" value="UniProtKB-KW"/>
</dbReference>
<proteinExistence type="predicted"/>